<accession>A0A1T4QGX3</accession>
<reference evidence="2 4" key="3">
    <citation type="submission" date="2017-02" db="EMBL/GenBank/DDBJ databases">
        <authorList>
            <person name="Peterson S.W."/>
        </authorList>
    </citation>
    <scope>NUCLEOTIDE SEQUENCE [LARGE SCALE GENOMIC DNA]</scope>
    <source>
        <strain evidence="2 4">ATCC 43854</strain>
    </source>
</reference>
<dbReference type="Gene3D" id="3.40.50.1110">
    <property type="entry name" value="SGNH hydrolase"/>
    <property type="match status" value="1"/>
</dbReference>
<evidence type="ECO:0008006" key="5">
    <source>
        <dbReference type="Google" id="ProtNLM"/>
    </source>
</evidence>
<protein>
    <recommendedName>
        <fullName evidence="5">GDSL-like Lipase/Acylhydrolase family protein</fullName>
    </recommendedName>
</protein>
<dbReference type="Proteomes" id="UP000190449">
    <property type="component" value="Unassembled WGS sequence"/>
</dbReference>
<evidence type="ECO:0000313" key="2">
    <source>
        <dbReference type="EMBL" id="SKA02886.1"/>
    </source>
</evidence>
<gene>
    <name evidence="2" type="ORF">SAMN02745108_02285</name>
    <name evidence="1" type="ORF">SAMN05720469_103115</name>
</gene>
<evidence type="ECO:0000313" key="3">
    <source>
        <dbReference type="Proteomes" id="UP000184275"/>
    </source>
</evidence>
<evidence type="ECO:0000313" key="4">
    <source>
        <dbReference type="Proteomes" id="UP000190449"/>
    </source>
</evidence>
<keyword evidence="3" id="KW-1185">Reference proteome</keyword>
<evidence type="ECO:0000313" key="1">
    <source>
        <dbReference type="EMBL" id="SHK27648.1"/>
    </source>
</evidence>
<organism evidence="1 3">
    <name type="scientific">Fibrobacter intestinalis</name>
    <dbReference type="NCBI Taxonomy" id="28122"/>
    <lineage>
        <taxon>Bacteria</taxon>
        <taxon>Pseudomonadati</taxon>
        <taxon>Fibrobacterota</taxon>
        <taxon>Fibrobacteria</taxon>
        <taxon>Fibrobacterales</taxon>
        <taxon>Fibrobacteraceae</taxon>
        <taxon>Fibrobacter</taxon>
    </lineage>
</organism>
<dbReference type="SUPFAM" id="SSF52266">
    <property type="entry name" value="SGNH hydrolase"/>
    <property type="match status" value="1"/>
</dbReference>
<dbReference type="EMBL" id="FUWU01000047">
    <property type="protein sequence ID" value="SKA02886.1"/>
    <property type="molecule type" value="Genomic_DNA"/>
</dbReference>
<dbReference type="InterPro" id="IPR036514">
    <property type="entry name" value="SGNH_hydro_sf"/>
</dbReference>
<dbReference type="EMBL" id="FRAW01000003">
    <property type="protein sequence ID" value="SHK27648.1"/>
    <property type="molecule type" value="Genomic_DNA"/>
</dbReference>
<dbReference type="STRING" id="28122.SAMN02745108_02285"/>
<proteinExistence type="predicted"/>
<name>A0A1M6R5M9_9BACT</name>
<sequence>MTHRIQVIGDELMGADGEAATLFSEMVLCEYPTRPVQFAISPLVRYPLASVLSRAPCDIFGKLAERIVLGLGLHELRLGADAEKVFAVYKRLCEEILSKTSSVLYLLTIPQEAFPEAATEVEKLNGKMRTLENGDRVHVLDFAAHVENFEKEQLLRGKFARSLYDSNHASTSLGHTLLGLFLSRRIFSIKKEL</sequence>
<dbReference type="RefSeq" id="WP_073302456.1">
    <property type="nucleotide sequence ID" value="NZ_FRAW01000003.1"/>
</dbReference>
<reference evidence="3" key="2">
    <citation type="submission" date="2016-11" db="EMBL/GenBank/DDBJ databases">
        <authorList>
            <person name="Varghese N."/>
            <person name="Submissions S."/>
        </authorList>
    </citation>
    <scope>NUCLEOTIDE SEQUENCE [LARGE SCALE GENOMIC DNA]</scope>
    <source>
        <strain evidence="3">UWOS</strain>
    </source>
</reference>
<reference evidence="1" key="1">
    <citation type="submission" date="2016-11" db="EMBL/GenBank/DDBJ databases">
        <authorList>
            <person name="Jaros S."/>
            <person name="Januszkiewicz K."/>
            <person name="Wedrychowicz H."/>
        </authorList>
    </citation>
    <scope>NUCLEOTIDE SEQUENCE [LARGE SCALE GENOMIC DNA]</scope>
    <source>
        <strain evidence="1">UWOS</strain>
    </source>
</reference>
<dbReference type="GO" id="GO:0016788">
    <property type="term" value="F:hydrolase activity, acting on ester bonds"/>
    <property type="evidence" value="ECO:0007669"/>
    <property type="project" value="UniProtKB-ARBA"/>
</dbReference>
<accession>A0A1M6R5M9</accession>
<dbReference type="Proteomes" id="UP000184275">
    <property type="component" value="Unassembled WGS sequence"/>
</dbReference>
<dbReference type="AlphaFoldDB" id="A0A1M6R5M9"/>